<accession>A0A518DVN0</accession>
<dbReference type="Gene3D" id="3.40.50.1820">
    <property type="entry name" value="alpha/beta hydrolase"/>
    <property type="match status" value="1"/>
</dbReference>
<dbReference type="EMBL" id="CP036433">
    <property type="protein sequence ID" value="QDU95884.1"/>
    <property type="molecule type" value="Genomic_DNA"/>
</dbReference>
<dbReference type="SUPFAM" id="SSF53474">
    <property type="entry name" value="alpha/beta-Hydrolases"/>
    <property type="match status" value="1"/>
</dbReference>
<dbReference type="InterPro" id="IPR000801">
    <property type="entry name" value="Esterase-like"/>
</dbReference>
<dbReference type="KEGG" id="lcre:Pla8534_37030"/>
<gene>
    <name evidence="3" type="ORF">Pla8534_37030</name>
</gene>
<evidence type="ECO:0000313" key="4">
    <source>
        <dbReference type="Proteomes" id="UP000317648"/>
    </source>
</evidence>
<name>A0A518DVN0_9BACT</name>
<keyword evidence="2" id="KW-1133">Transmembrane helix</keyword>
<evidence type="ECO:0000256" key="1">
    <source>
        <dbReference type="ARBA" id="ARBA00022729"/>
    </source>
</evidence>
<proteinExistence type="predicted"/>
<keyword evidence="2" id="KW-0472">Membrane</keyword>
<keyword evidence="2" id="KW-0812">Transmembrane</keyword>
<protein>
    <submittedName>
        <fullName evidence="3">Esterase PHB depolymerase</fullName>
    </submittedName>
</protein>
<dbReference type="Pfam" id="PF00756">
    <property type="entry name" value="Esterase"/>
    <property type="match status" value="1"/>
</dbReference>
<reference evidence="3 4" key="1">
    <citation type="submission" date="2019-02" db="EMBL/GenBank/DDBJ databases">
        <title>Deep-cultivation of Planctomycetes and their phenomic and genomic characterization uncovers novel biology.</title>
        <authorList>
            <person name="Wiegand S."/>
            <person name="Jogler M."/>
            <person name="Boedeker C."/>
            <person name="Pinto D."/>
            <person name="Vollmers J."/>
            <person name="Rivas-Marin E."/>
            <person name="Kohn T."/>
            <person name="Peeters S.H."/>
            <person name="Heuer A."/>
            <person name="Rast P."/>
            <person name="Oberbeckmann S."/>
            <person name="Bunk B."/>
            <person name="Jeske O."/>
            <person name="Meyerdierks A."/>
            <person name="Storesund J.E."/>
            <person name="Kallscheuer N."/>
            <person name="Luecker S."/>
            <person name="Lage O.M."/>
            <person name="Pohl T."/>
            <person name="Merkel B.J."/>
            <person name="Hornburger P."/>
            <person name="Mueller R.-W."/>
            <person name="Bruemmer F."/>
            <person name="Labrenz M."/>
            <person name="Spormann A.M."/>
            <person name="Op den Camp H."/>
            <person name="Overmann J."/>
            <person name="Amann R."/>
            <person name="Jetten M.S.M."/>
            <person name="Mascher T."/>
            <person name="Medema M.H."/>
            <person name="Devos D.P."/>
            <person name="Kaster A.-K."/>
            <person name="Ovreas L."/>
            <person name="Rohde M."/>
            <person name="Galperin M.Y."/>
            <person name="Jogler C."/>
        </authorList>
    </citation>
    <scope>NUCLEOTIDE SEQUENCE [LARGE SCALE GENOMIC DNA]</scope>
    <source>
        <strain evidence="3 4">Pla85_3_4</strain>
    </source>
</reference>
<dbReference type="InterPro" id="IPR050955">
    <property type="entry name" value="Plant_Biomass_Hydrol_Est"/>
</dbReference>
<evidence type="ECO:0000313" key="3">
    <source>
        <dbReference type="EMBL" id="QDU95884.1"/>
    </source>
</evidence>
<dbReference type="Proteomes" id="UP000317648">
    <property type="component" value="Chromosome"/>
</dbReference>
<dbReference type="PANTHER" id="PTHR43037:SF1">
    <property type="entry name" value="BLL1128 PROTEIN"/>
    <property type="match status" value="1"/>
</dbReference>
<dbReference type="AlphaFoldDB" id="A0A518DVN0"/>
<dbReference type="InterPro" id="IPR029058">
    <property type="entry name" value="AB_hydrolase_fold"/>
</dbReference>
<evidence type="ECO:0000256" key="2">
    <source>
        <dbReference type="SAM" id="Phobius"/>
    </source>
</evidence>
<organism evidence="3 4">
    <name type="scientific">Lignipirellula cremea</name>
    <dbReference type="NCBI Taxonomy" id="2528010"/>
    <lineage>
        <taxon>Bacteria</taxon>
        <taxon>Pseudomonadati</taxon>
        <taxon>Planctomycetota</taxon>
        <taxon>Planctomycetia</taxon>
        <taxon>Pirellulales</taxon>
        <taxon>Pirellulaceae</taxon>
        <taxon>Lignipirellula</taxon>
    </lineage>
</organism>
<feature type="transmembrane region" description="Helical" evidence="2">
    <location>
        <begin position="12"/>
        <end position="39"/>
    </location>
</feature>
<sequence>MALARWYSIRETVYFLSHSFLVITMRAAQLFFLALLFMFPVPTLEGQEATATSAAPAKPAAGEQVEQQFVSKKNPQAKLGYLLYLPDNFDKQEAPVLLFLHGSGERGIDNLAAVKKHGPPRIVENKSLPFLLVSPQCPTDQRWDAAVLSELLDEIVDRYHADKNRIYLTGLSMGGSGTWSLAASEPDKFAAIAPLCGRTELTNAKKVAGLPAWVFCGAKDRQETVQNAKDMAAAITDAGGQAKLTIYPDLPQDCWTVTYDNPEFYTWLLSHQKSP</sequence>
<keyword evidence="4" id="KW-1185">Reference proteome</keyword>
<keyword evidence="1" id="KW-0732">Signal</keyword>
<dbReference type="PANTHER" id="PTHR43037">
    <property type="entry name" value="UNNAMED PRODUCT-RELATED"/>
    <property type="match status" value="1"/>
</dbReference>